<dbReference type="VEuPathDB" id="VectorBase:LOC119185586"/>
<dbReference type="EMBL" id="JABSTU010004685">
    <property type="protein sequence ID" value="KAH7957966.1"/>
    <property type="molecule type" value="Genomic_DNA"/>
</dbReference>
<evidence type="ECO:0000313" key="2">
    <source>
        <dbReference type="Proteomes" id="UP000821866"/>
    </source>
</evidence>
<sequence length="175" mass="19518">MPTGCALTISDVSVALADWACSTLSPDADKSSRKWCPVLGLLQRIGTSGASSVHWVPSHRFAACKLKEFTREWESCDEKMQDYYAIPSYRAINMTARIGDESRNRLCDELASHRSCLARSATRHHCPGMEHQAAAIGNRLFDRLDITFCSGYGRCKLRFVTVLATALVLMARRFV</sequence>
<reference evidence="1" key="1">
    <citation type="journal article" date="2020" name="Cell">
        <title>Large-Scale Comparative Analyses of Tick Genomes Elucidate Their Genetic Diversity and Vector Capacities.</title>
        <authorList>
            <consortium name="Tick Genome and Microbiome Consortium (TIGMIC)"/>
            <person name="Jia N."/>
            <person name="Wang J."/>
            <person name="Shi W."/>
            <person name="Du L."/>
            <person name="Sun Y."/>
            <person name="Zhan W."/>
            <person name="Jiang J.F."/>
            <person name="Wang Q."/>
            <person name="Zhang B."/>
            <person name="Ji P."/>
            <person name="Bell-Sakyi L."/>
            <person name="Cui X.M."/>
            <person name="Yuan T.T."/>
            <person name="Jiang B.G."/>
            <person name="Yang W.F."/>
            <person name="Lam T.T."/>
            <person name="Chang Q.C."/>
            <person name="Ding S.J."/>
            <person name="Wang X.J."/>
            <person name="Zhu J.G."/>
            <person name="Ruan X.D."/>
            <person name="Zhao L."/>
            <person name="Wei J.T."/>
            <person name="Ye R.Z."/>
            <person name="Que T.C."/>
            <person name="Du C.H."/>
            <person name="Zhou Y.H."/>
            <person name="Cheng J.X."/>
            <person name="Dai P.F."/>
            <person name="Guo W.B."/>
            <person name="Han X.H."/>
            <person name="Huang E.J."/>
            <person name="Li L.F."/>
            <person name="Wei W."/>
            <person name="Gao Y.C."/>
            <person name="Liu J.Z."/>
            <person name="Shao H.Z."/>
            <person name="Wang X."/>
            <person name="Wang C.C."/>
            <person name="Yang T.C."/>
            <person name="Huo Q.B."/>
            <person name="Li W."/>
            <person name="Chen H.Y."/>
            <person name="Chen S.E."/>
            <person name="Zhou L.G."/>
            <person name="Ni X.B."/>
            <person name="Tian J.H."/>
            <person name="Sheng Y."/>
            <person name="Liu T."/>
            <person name="Pan Y.S."/>
            <person name="Xia L.Y."/>
            <person name="Li J."/>
            <person name="Zhao F."/>
            <person name="Cao W.C."/>
        </authorList>
    </citation>
    <scope>NUCLEOTIDE SEQUENCE</scope>
    <source>
        <strain evidence="1">Rmic-2018</strain>
    </source>
</reference>
<keyword evidence="2" id="KW-1185">Reference proteome</keyword>
<gene>
    <name evidence="1" type="ORF">HPB51_028051</name>
</gene>
<reference evidence="1" key="2">
    <citation type="submission" date="2021-09" db="EMBL/GenBank/DDBJ databases">
        <authorList>
            <person name="Jia N."/>
            <person name="Wang J."/>
            <person name="Shi W."/>
            <person name="Du L."/>
            <person name="Sun Y."/>
            <person name="Zhan W."/>
            <person name="Jiang J."/>
            <person name="Wang Q."/>
            <person name="Zhang B."/>
            <person name="Ji P."/>
            <person name="Sakyi L.B."/>
            <person name="Cui X."/>
            <person name="Yuan T."/>
            <person name="Jiang B."/>
            <person name="Yang W."/>
            <person name="Lam T.T.-Y."/>
            <person name="Chang Q."/>
            <person name="Ding S."/>
            <person name="Wang X."/>
            <person name="Zhu J."/>
            <person name="Ruan X."/>
            <person name="Zhao L."/>
            <person name="Wei J."/>
            <person name="Que T."/>
            <person name="Du C."/>
            <person name="Cheng J."/>
            <person name="Dai P."/>
            <person name="Han X."/>
            <person name="Huang E."/>
            <person name="Gao Y."/>
            <person name="Liu J."/>
            <person name="Shao H."/>
            <person name="Ye R."/>
            <person name="Li L."/>
            <person name="Wei W."/>
            <person name="Wang X."/>
            <person name="Wang C."/>
            <person name="Huo Q."/>
            <person name="Li W."/>
            <person name="Guo W."/>
            <person name="Chen H."/>
            <person name="Chen S."/>
            <person name="Zhou L."/>
            <person name="Zhou L."/>
            <person name="Ni X."/>
            <person name="Tian J."/>
            <person name="Zhou Y."/>
            <person name="Sheng Y."/>
            <person name="Liu T."/>
            <person name="Pan Y."/>
            <person name="Xia L."/>
            <person name="Li J."/>
            <person name="Zhao F."/>
            <person name="Cao W."/>
        </authorList>
    </citation>
    <scope>NUCLEOTIDE SEQUENCE</scope>
    <source>
        <strain evidence="1">Rmic-2018</strain>
        <tissue evidence="1">Larvae</tissue>
    </source>
</reference>
<dbReference type="AlphaFoldDB" id="A0A9J6CYI4"/>
<protein>
    <submittedName>
        <fullName evidence="1">Uncharacterized protein</fullName>
    </submittedName>
</protein>
<evidence type="ECO:0000313" key="1">
    <source>
        <dbReference type="EMBL" id="KAH7957966.1"/>
    </source>
</evidence>
<organism evidence="1 2">
    <name type="scientific">Rhipicephalus microplus</name>
    <name type="common">Cattle tick</name>
    <name type="synonym">Boophilus microplus</name>
    <dbReference type="NCBI Taxonomy" id="6941"/>
    <lineage>
        <taxon>Eukaryota</taxon>
        <taxon>Metazoa</taxon>
        <taxon>Ecdysozoa</taxon>
        <taxon>Arthropoda</taxon>
        <taxon>Chelicerata</taxon>
        <taxon>Arachnida</taxon>
        <taxon>Acari</taxon>
        <taxon>Parasitiformes</taxon>
        <taxon>Ixodida</taxon>
        <taxon>Ixodoidea</taxon>
        <taxon>Ixodidae</taxon>
        <taxon>Rhipicephalinae</taxon>
        <taxon>Rhipicephalus</taxon>
        <taxon>Boophilus</taxon>
    </lineage>
</organism>
<name>A0A9J6CYI4_RHIMP</name>
<dbReference type="Proteomes" id="UP000821866">
    <property type="component" value="Unassembled WGS sequence"/>
</dbReference>
<comment type="caution">
    <text evidence="1">The sequence shown here is derived from an EMBL/GenBank/DDBJ whole genome shotgun (WGS) entry which is preliminary data.</text>
</comment>
<accession>A0A9J6CYI4</accession>
<proteinExistence type="predicted"/>